<dbReference type="AlphaFoldDB" id="A0A9W8LL73"/>
<reference evidence="2" key="1">
    <citation type="submission" date="2022-07" db="EMBL/GenBank/DDBJ databases">
        <title>Phylogenomic reconstructions and comparative analyses of Kickxellomycotina fungi.</title>
        <authorList>
            <person name="Reynolds N.K."/>
            <person name="Stajich J.E."/>
            <person name="Barry K."/>
            <person name="Grigoriev I.V."/>
            <person name="Crous P."/>
            <person name="Smith M.E."/>
        </authorList>
    </citation>
    <scope>NUCLEOTIDE SEQUENCE</scope>
    <source>
        <strain evidence="2">NBRC 105414</strain>
    </source>
</reference>
<dbReference type="Proteomes" id="UP001140217">
    <property type="component" value="Unassembled WGS sequence"/>
</dbReference>
<gene>
    <name evidence="2" type="ORF">H4R18_000809</name>
</gene>
<protein>
    <submittedName>
        <fullName evidence="2">Uncharacterized protein</fullName>
    </submittedName>
</protein>
<organism evidence="2 3">
    <name type="scientific">Coemansia javaensis</name>
    <dbReference type="NCBI Taxonomy" id="2761396"/>
    <lineage>
        <taxon>Eukaryota</taxon>
        <taxon>Fungi</taxon>
        <taxon>Fungi incertae sedis</taxon>
        <taxon>Zoopagomycota</taxon>
        <taxon>Kickxellomycotina</taxon>
        <taxon>Kickxellomycetes</taxon>
        <taxon>Kickxellales</taxon>
        <taxon>Kickxellaceae</taxon>
        <taxon>Coemansia</taxon>
    </lineage>
</organism>
<feature type="region of interest" description="Disordered" evidence="1">
    <location>
        <begin position="33"/>
        <end position="57"/>
    </location>
</feature>
<evidence type="ECO:0000256" key="1">
    <source>
        <dbReference type="SAM" id="MobiDB-lite"/>
    </source>
</evidence>
<name>A0A9W8LL73_9FUNG</name>
<keyword evidence="3" id="KW-1185">Reference proteome</keyword>
<comment type="caution">
    <text evidence="2">The sequence shown here is derived from an EMBL/GenBank/DDBJ whole genome shotgun (WGS) entry which is preliminary data.</text>
</comment>
<feature type="compositionally biased region" description="Basic and acidic residues" evidence="1">
    <location>
        <begin position="40"/>
        <end position="57"/>
    </location>
</feature>
<proteinExistence type="predicted"/>
<evidence type="ECO:0000313" key="2">
    <source>
        <dbReference type="EMBL" id="KAJ2784995.1"/>
    </source>
</evidence>
<dbReference type="EMBL" id="JANBUL010000017">
    <property type="protein sequence ID" value="KAJ2784995.1"/>
    <property type="molecule type" value="Genomic_DNA"/>
</dbReference>
<accession>A0A9W8LL73</accession>
<sequence length="57" mass="6219">MWPLAGLSTHDNRTVKHRSLESCTGFIHQNAAPPAITPAAHDRDTGFSPKETGHIEL</sequence>
<evidence type="ECO:0000313" key="3">
    <source>
        <dbReference type="Proteomes" id="UP001140217"/>
    </source>
</evidence>